<evidence type="ECO:0000256" key="5">
    <source>
        <dbReference type="ARBA" id="ARBA00022692"/>
    </source>
</evidence>
<protein>
    <submittedName>
        <fullName evidence="10">Dolichyl-phosphate-mannose-protein mannosyltransferase</fullName>
    </submittedName>
</protein>
<feature type="transmembrane region" description="Helical" evidence="8">
    <location>
        <begin position="366"/>
        <end position="386"/>
    </location>
</feature>
<dbReference type="OrthoDB" id="9775035at2"/>
<dbReference type="GO" id="GO:0010041">
    <property type="term" value="P:response to iron(III) ion"/>
    <property type="evidence" value="ECO:0007669"/>
    <property type="project" value="TreeGrafter"/>
</dbReference>
<feature type="transmembrane region" description="Helical" evidence="8">
    <location>
        <begin position="268"/>
        <end position="289"/>
    </location>
</feature>
<feature type="transmembrane region" description="Helical" evidence="8">
    <location>
        <begin position="95"/>
        <end position="112"/>
    </location>
</feature>
<feature type="transmembrane region" description="Helical" evidence="8">
    <location>
        <begin position="147"/>
        <end position="165"/>
    </location>
</feature>
<keyword evidence="11" id="KW-1185">Reference proteome</keyword>
<feature type="transmembrane region" description="Helical" evidence="8">
    <location>
        <begin position="301"/>
        <end position="320"/>
    </location>
</feature>
<sequence length="533" mass="59450">MNFLARQAAKLLAIRSTWVVAALTFVWLSATTWTRPLFLPDEGRYVGVAWNMLSTHELLVPLLNGLPFFHKPPLFYWITALALQVFGVNEWAARFSSVACATLMVAMLFWFLKTHVNRQVAAIAAIILASSPFLFGAGQYANLDMTVAGMIAATVLLLASAVLRLERGQAYRTVLVLAYAAAGLGFLSKGLIGVVLPGGIVFFWLVGRKRFDTLRRLFWPPAIVAFLVVSLPWMAYMQWRYSGFFDYYIVYQHFQRFLESGFNNPHPFWFYVPVLIVLTLPWSVQLWRLASRRFWQDEQHADIKGLMLSWLLVVLIFFSIPSSKLVGYVLPALVPLAYFLALPFARRLNAKDAKAGTEPQRALRGFAVSLTVALAICVAAIVVLAVSPRPSTKGLAMKMSLAYTPKDSIVMLERIRYDLAFYLRSSKPAAIVADWNAPDIRTVDTWRKEVFDAAQFDPATAAPLLINSGELLARLCAAHDASVWLVGDRGSSEGYPFLAGLAPFAQDGKLSVWRIPAGTQPTFCAEKPRIDLK</sequence>
<keyword evidence="2" id="KW-1003">Cell membrane</keyword>
<dbReference type="AlphaFoldDB" id="A0A366HC46"/>
<feature type="transmembrane region" description="Helical" evidence="8">
    <location>
        <begin position="118"/>
        <end position="135"/>
    </location>
</feature>
<evidence type="ECO:0000256" key="4">
    <source>
        <dbReference type="ARBA" id="ARBA00022679"/>
    </source>
</evidence>
<dbReference type="InterPro" id="IPR050297">
    <property type="entry name" value="LipidA_mod_glycosyltrf_83"/>
</dbReference>
<evidence type="ECO:0000256" key="1">
    <source>
        <dbReference type="ARBA" id="ARBA00004651"/>
    </source>
</evidence>
<dbReference type="Pfam" id="PF13231">
    <property type="entry name" value="PMT_2"/>
    <property type="match status" value="1"/>
</dbReference>
<keyword evidence="7 8" id="KW-0472">Membrane</keyword>
<evidence type="ECO:0000256" key="7">
    <source>
        <dbReference type="ARBA" id="ARBA00023136"/>
    </source>
</evidence>
<keyword evidence="5 8" id="KW-0812">Transmembrane</keyword>
<feature type="domain" description="Glycosyltransferase RgtA/B/C/D-like" evidence="9">
    <location>
        <begin position="70"/>
        <end position="233"/>
    </location>
</feature>
<feature type="transmembrane region" description="Helical" evidence="8">
    <location>
        <begin position="217"/>
        <end position="236"/>
    </location>
</feature>
<evidence type="ECO:0000313" key="11">
    <source>
        <dbReference type="Proteomes" id="UP000253628"/>
    </source>
</evidence>
<dbReference type="GO" id="GO:0016763">
    <property type="term" value="F:pentosyltransferase activity"/>
    <property type="evidence" value="ECO:0007669"/>
    <property type="project" value="TreeGrafter"/>
</dbReference>
<evidence type="ECO:0000259" key="9">
    <source>
        <dbReference type="Pfam" id="PF13231"/>
    </source>
</evidence>
<feature type="transmembrane region" description="Helical" evidence="8">
    <location>
        <begin position="12"/>
        <end position="30"/>
    </location>
</feature>
<feature type="transmembrane region" description="Helical" evidence="8">
    <location>
        <begin position="326"/>
        <end position="345"/>
    </location>
</feature>
<accession>A0A366HC46</accession>
<evidence type="ECO:0000313" key="10">
    <source>
        <dbReference type="EMBL" id="RBP39498.1"/>
    </source>
</evidence>
<dbReference type="InterPro" id="IPR038731">
    <property type="entry name" value="RgtA/B/C-like"/>
</dbReference>
<keyword evidence="4 10" id="KW-0808">Transferase</keyword>
<feature type="transmembrane region" description="Helical" evidence="8">
    <location>
        <begin position="177"/>
        <end position="205"/>
    </location>
</feature>
<dbReference type="PANTHER" id="PTHR33908">
    <property type="entry name" value="MANNOSYLTRANSFERASE YKCB-RELATED"/>
    <property type="match status" value="1"/>
</dbReference>
<gene>
    <name evidence="10" type="ORF">DFR37_105294</name>
</gene>
<dbReference type="GO" id="GO:0005886">
    <property type="term" value="C:plasma membrane"/>
    <property type="evidence" value="ECO:0007669"/>
    <property type="project" value="UniProtKB-SubCell"/>
</dbReference>
<dbReference type="RefSeq" id="WP_113933440.1">
    <property type="nucleotide sequence ID" value="NZ_JACCEU010000003.1"/>
</dbReference>
<proteinExistence type="predicted"/>
<name>A0A366HC46_9BURK</name>
<dbReference type="Proteomes" id="UP000253628">
    <property type="component" value="Unassembled WGS sequence"/>
</dbReference>
<dbReference type="PANTHER" id="PTHR33908:SF3">
    <property type="entry name" value="UNDECAPRENYL PHOSPHATE-ALPHA-4-AMINO-4-DEOXY-L-ARABINOSE ARABINOSYL TRANSFERASE"/>
    <property type="match status" value="1"/>
</dbReference>
<reference evidence="10 11" key="1">
    <citation type="submission" date="2018-06" db="EMBL/GenBank/DDBJ databases">
        <title>Genomic Encyclopedia of Type Strains, Phase IV (KMG-IV): sequencing the most valuable type-strain genomes for metagenomic binning, comparative biology and taxonomic classification.</title>
        <authorList>
            <person name="Goeker M."/>
        </authorList>
    </citation>
    <scope>NUCLEOTIDE SEQUENCE [LARGE SCALE GENOMIC DNA]</scope>
    <source>
        <strain evidence="10 11">DSM 25520</strain>
    </source>
</reference>
<evidence type="ECO:0000256" key="6">
    <source>
        <dbReference type="ARBA" id="ARBA00022989"/>
    </source>
</evidence>
<dbReference type="EMBL" id="QNRQ01000005">
    <property type="protein sequence ID" value="RBP39498.1"/>
    <property type="molecule type" value="Genomic_DNA"/>
</dbReference>
<keyword evidence="6 8" id="KW-1133">Transmembrane helix</keyword>
<organism evidence="10 11">
    <name type="scientific">Eoetvoesiella caeni</name>
    <dbReference type="NCBI Taxonomy" id="645616"/>
    <lineage>
        <taxon>Bacteria</taxon>
        <taxon>Pseudomonadati</taxon>
        <taxon>Pseudomonadota</taxon>
        <taxon>Betaproteobacteria</taxon>
        <taxon>Burkholderiales</taxon>
        <taxon>Alcaligenaceae</taxon>
        <taxon>Eoetvoesiella</taxon>
    </lineage>
</organism>
<evidence type="ECO:0000256" key="2">
    <source>
        <dbReference type="ARBA" id="ARBA00022475"/>
    </source>
</evidence>
<evidence type="ECO:0000256" key="3">
    <source>
        <dbReference type="ARBA" id="ARBA00022676"/>
    </source>
</evidence>
<comment type="caution">
    <text evidence="10">The sequence shown here is derived from an EMBL/GenBank/DDBJ whole genome shotgun (WGS) entry which is preliminary data.</text>
</comment>
<evidence type="ECO:0000256" key="8">
    <source>
        <dbReference type="SAM" id="Phobius"/>
    </source>
</evidence>
<dbReference type="GO" id="GO:0009103">
    <property type="term" value="P:lipopolysaccharide biosynthetic process"/>
    <property type="evidence" value="ECO:0007669"/>
    <property type="project" value="UniProtKB-ARBA"/>
</dbReference>
<comment type="subcellular location">
    <subcellularLocation>
        <location evidence="1">Cell membrane</location>
        <topology evidence="1">Multi-pass membrane protein</topology>
    </subcellularLocation>
</comment>
<keyword evidence="3 10" id="KW-0328">Glycosyltransferase</keyword>